<comment type="caution">
    <text evidence="3">The sequence shown here is derived from an EMBL/GenBank/DDBJ whole genome shotgun (WGS) entry which is preliminary data.</text>
</comment>
<keyword evidence="1" id="KW-0175">Coiled coil</keyword>
<dbReference type="EMBL" id="JBBPFD010000011">
    <property type="protein sequence ID" value="KAK7907079.1"/>
    <property type="molecule type" value="Genomic_DNA"/>
</dbReference>
<accession>A0AAW0P0Y9</accession>
<evidence type="ECO:0000313" key="4">
    <source>
        <dbReference type="Proteomes" id="UP001460270"/>
    </source>
</evidence>
<feature type="region of interest" description="Disordered" evidence="2">
    <location>
        <begin position="41"/>
        <end position="63"/>
    </location>
</feature>
<dbReference type="Proteomes" id="UP001460270">
    <property type="component" value="Unassembled WGS sequence"/>
</dbReference>
<proteinExistence type="predicted"/>
<dbReference type="AlphaFoldDB" id="A0AAW0P0Y9"/>
<evidence type="ECO:0000256" key="2">
    <source>
        <dbReference type="SAM" id="MobiDB-lite"/>
    </source>
</evidence>
<evidence type="ECO:0000313" key="3">
    <source>
        <dbReference type="EMBL" id="KAK7907079.1"/>
    </source>
</evidence>
<sequence>MSGTGKVNFFKGATTTRLTSKKLTGAPSSRPLEVDEANANTAGTDAADGGALSHDENEKSESASLFDEMRKMSATLLSVATDVATIKEITKELKDSLETVQTRVGEAERRISDLEDDNELAKTKMDTVEKKVEHLWSRVEDLENRSRRNNVRIVGLKEGLEEPGKMSQYVEKILTGALGLTGGEFEIERAHRAPVPIPDPTKQPRAVLVRFLRSSAREHVLRIARVKRGFDWEGRRISIFEDVTKELAEKRKAFGPVKKRLRELQVNKRQECGILTENLYVFPRPSSLTCYCSSDSLRYFAKACAAKSPDSLTSTKLRKQTATLSQVLNLSNDELDQLADFLGHDIRVHRQSYRLPKGTLQQAKISKVLLALEQGRVAAYKGMSLDEININPEVTKMKILWTRIKLSKTWNQPISETHQGSPPAAGEMDVRTVRPSEQNRQTVWSRADRCAQGWAVCVGDERRSKEEDTRRWRVVSSA</sequence>
<reference evidence="4" key="1">
    <citation type="submission" date="2024-04" db="EMBL/GenBank/DDBJ databases">
        <title>Salinicola lusitanus LLJ914,a marine bacterium isolated from the Okinawa Trough.</title>
        <authorList>
            <person name="Li J."/>
        </authorList>
    </citation>
    <scope>NUCLEOTIDE SEQUENCE [LARGE SCALE GENOMIC DNA]</scope>
</reference>
<organism evidence="3 4">
    <name type="scientific">Mugilogobius chulae</name>
    <name type="common">yellowstripe goby</name>
    <dbReference type="NCBI Taxonomy" id="88201"/>
    <lineage>
        <taxon>Eukaryota</taxon>
        <taxon>Metazoa</taxon>
        <taxon>Chordata</taxon>
        <taxon>Craniata</taxon>
        <taxon>Vertebrata</taxon>
        <taxon>Euteleostomi</taxon>
        <taxon>Actinopterygii</taxon>
        <taxon>Neopterygii</taxon>
        <taxon>Teleostei</taxon>
        <taxon>Neoteleostei</taxon>
        <taxon>Acanthomorphata</taxon>
        <taxon>Gobiaria</taxon>
        <taxon>Gobiiformes</taxon>
        <taxon>Gobioidei</taxon>
        <taxon>Gobiidae</taxon>
        <taxon>Gobionellinae</taxon>
        <taxon>Mugilogobius</taxon>
    </lineage>
</organism>
<evidence type="ECO:0000256" key="1">
    <source>
        <dbReference type="SAM" id="Coils"/>
    </source>
</evidence>
<protein>
    <recommendedName>
        <fullName evidence="5">L1 transposable element RRM domain-containing protein</fullName>
    </recommendedName>
</protein>
<name>A0AAW0P0Y9_9GOBI</name>
<feature type="compositionally biased region" description="Basic and acidic residues" evidence="2">
    <location>
        <begin position="53"/>
        <end position="63"/>
    </location>
</feature>
<dbReference type="SUPFAM" id="SSF57997">
    <property type="entry name" value="Tropomyosin"/>
    <property type="match status" value="1"/>
</dbReference>
<dbReference type="PANTHER" id="PTHR33480">
    <property type="entry name" value="SET DOMAIN-CONTAINING PROTEIN-RELATED"/>
    <property type="match status" value="1"/>
</dbReference>
<gene>
    <name evidence="3" type="ORF">WMY93_015691</name>
</gene>
<dbReference type="PANTHER" id="PTHR33480:SF5">
    <property type="entry name" value="SI:DKEY-51D8.9"/>
    <property type="match status" value="1"/>
</dbReference>
<keyword evidence="4" id="KW-1185">Reference proteome</keyword>
<feature type="coiled-coil region" evidence="1">
    <location>
        <begin position="90"/>
        <end position="145"/>
    </location>
</feature>
<feature type="compositionally biased region" description="Low complexity" evidence="2">
    <location>
        <begin position="41"/>
        <end position="51"/>
    </location>
</feature>
<dbReference type="Gene3D" id="3.30.70.1820">
    <property type="entry name" value="L1 transposable element, RRM domain"/>
    <property type="match status" value="1"/>
</dbReference>
<evidence type="ECO:0008006" key="5">
    <source>
        <dbReference type="Google" id="ProtNLM"/>
    </source>
</evidence>